<sequence length="150" mass="17090">MHNVARPDATSSALEETGRIPVLFAGELPSSENPDRARTRSARPAGPGRPDYDRIQHSQEFGSLRRRFRWFVFPLSVAFFVWYLTYVLLAAYAHDFMSAKVFGQVNVGMVLGIGQFVSTALITWLYLRFARRRLDPMVADIRERAEVGPR</sequence>
<name>A0ABW5GBN1_9PSEU</name>
<dbReference type="SUPFAM" id="SSF103473">
    <property type="entry name" value="MFS general substrate transporter"/>
    <property type="match status" value="1"/>
</dbReference>
<gene>
    <name evidence="3" type="ORF">ACFSYJ_07890</name>
</gene>
<keyword evidence="2" id="KW-0472">Membrane</keyword>
<keyword evidence="4" id="KW-1185">Reference proteome</keyword>
<proteinExistence type="predicted"/>
<keyword evidence="2" id="KW-1133">Transmembrane helix</keyword>
<dbReference type="PANTHER" id="PTHR38441:SF1">
    <property type="entry name" value="MEMBRANE PROTEIN"/>
    <property type="match status" value="1"/>
</dbReference>
<dbReference type="Pfam" id="PF04341">
    <property type="entry name" value="DUF485"/>
    <property type="match status" value="1"/>
</dbReference>
<dbReference type="RefSeq" id="WP_345387887.1">
    <property type="nucleotide sequence ID" value="NZ_BAABHG010000002.1"/>
</dbReference>
<feature type="transmembrane region" description="Helical" evidence="2">
    <location>
        <begin position="105"/>
        <end position="127"/>
    </location>
</feature>
<feature type="transmembrane region" description="Helical" evidence="2">
    <location>
        <begin position="70"/>
        <end position="93"/>
    </location>
</feature>
<reference evidence="4" key="1">
    <citation type="journal article" date="2019" name="Int. J. Syst. Evol. Microbiol.">
        <title>The Global Catalogue of Microorganisms (GCM) 10K type strain sequencing project: providing services to taxonomists for standard genome sequencing and annotation.</title>
        <authorList>
            <consortium name="The Broad Institute Genomics Platform"/>
            <consortium name="The Broad Institute Genome Sequencing Center for Infectious Disease"/>
            <person name="Wu L."/>
            <person name="Ma J."/>
        </authorList>
    </citation>
    <scope>NUCLEOTIDE SEQUENCE [LARGE SCALE GENOMIC DNA]</scope>
    <source>
        <strain evidence="4">CGMCC 4.7643</strain>
    </source>
</reference>
<accession>A0ABW5GBN1</accession>
<feature type="region of interest" description="Disordered" evidence="1">
    <location>
        <begin position="26"/>
        <end position="53"/>
    </location>
</feature>
<comment type="caution">
    <text evidence="3">The sequence shown here is derived from an EMBL/GenBank/DDBJ whole genome shotgun (WGS) entry which is preliminary data.</text>
</comment>
<dbReference type="Proteomes" id="UP001597419">
    <property type="component" value="Unassembled WGS sequence"/>
</dbReference>
<organism evidence="3 4">
    <name type="scientific">Amycolatopsis samaneae</name>
    <dbReference type="NCBI Taxonomy" id="664691"/>
    <lineage>
        <taxon>Bacteria</taxon>
        <taxon>Bacillati</taxon>
        <taxon>Actinomycetota</taxon>
        <taxon>Actinomycetes</taxon>
        <taxon>Pseudonocardiales</taxon>
        <taxon>Pseudonocardiaceae</taxon>
        <taxon>Amycolatopsis</taxon>
    </lineage>
</organism>
<dbReference type="InterPro" id="IPR007436">
    <property type="entry name" value="DUF485"/>
</dbReference>
<dbReference type="InterPro" id="IPR036259">
    <property type="entry name" value="MFS_trans_sf"/>
</dbReference>
<evidence type="ECO:0000256" key="1">
    <source>
        <dbReference type="SAM" id="MobiDB-lite"/>
    </source>
</evidence>
<keyword evidence="2" id="KW-0812">Transmembrane</keyword>
<protein>
    <submittedName>
        <fullName evidence="3">DUF485 domain-containing protein</fullName>
    </submittedName>
</protein>
<dbReference type="PANTHER" id="PTHR38441">
    <property type="entry name" value="INTEGRAL MEMBRANE PROTEIN-RELATED"/>
    <property type="match status" value="1"/>
</dbReference>
<dbReference type="EMBL" id="JBHUKU010000004">
    <property type="protein sequence ID" value="MFD2458515.1"/>
    <property type="molecule type" value="Genomic_DNA"/>
</dbReference>
<evidence type="ECO:0000313" key="3">
    <source>
        <dbReference type="EMBL" id="MFD2458515.1"/>
    </source>
</evidence>
<evidence type="ECO:0000313" key="4">
    <source>
        <dbReference type="Proteomes" id="UP001597419"/>
    </source>
</evidence>
<evidence type="ECO:0000256" key="2">
    <source>
        <dbReference type="SAM" id="Phobius"/>
    </source>
</evidence>